<comment type="caution">
    <text evidence="5">The sequence shown here is derived from an EMBL/GenBank/DDBJ whole genome shotgun (WGS) entry which is preliminary data.</text>
</comment>
<protein>
    <submittedName>
        <fullName evidence="5">Nitronate monooxygenase</fullName>
    </submittedName>
</protein>
<dbReference type="InterPro" id="IPR004136">
    <property type="entry name" value="NMO"/>
</dbReference>
<accession>A0ABR7U5W2</accession>
<name>A0ABR7U5W2_9BRAD</name>
<keyword evidence="3" id="KW-0560">Oxidoreductase</keyword>
<dbReference type="EMBL" id="JAATTO010000015">
    <property type="protein sequence ID" value="MBC9978988.1"/>
    <property type="molecule type" value="Genomic_DNA"/>
</dbReference>
<sequence length="378" mass="40509">MNSELCDRLGIEFPLFAFTHCRDVVAEVTNAGGFGVLGAVGLTPESLEIEMDWIDKKVRGKPYGIDLLIPNKMEDKSGALTDDQLREQIPAGHRKFVEDLLDRHGIDSSDLWRGGYDGRSSDNMREAGALKLIDVAFKHPIKLFVNALGVPPKSVMDRARKKGIMVGALTGAREHAVQHAQAGVDILVAAGGEAGGHCGEIATMVLIPEVLQAIEPYKNIYVLAAGGIATGRQMAACMAMGAAGAWTGSVWLTTTEAETTPTVKEKMLKATSRNTVRSRSRTGKPTRQLQSAWSDAWGTKDAPDPLPMPLQGLLSRPPFAKVDKLAAGGHSGAKELAAYFVGQAVGLMNAEQSARSVVMDFKRDYAEAVERLSATLAD</sequence>
<evidence type="ECO:0000313" key="5">
    <source>
        <dbReference type="EMBL" id="MBC9978988.1"/>
    </source>
</evidence>
<keyword evidence="1" id="KW-0285">Flavoprotein</keyword>
<gene>
    <name evidence="5" type="ORF">HA482_12305</name>
</gene>
<organism evidence="5 6">
    <name type="scientific">Bradyrhizobium campsiandrae</name>
    <dbReference type="NCBI Taxonomy" id="1729892"/>
    <lineage>
        <taxon>Bacteria</taxon>
        <taxon>Pseudomonadati</taxon>
        <taxon>Pseudomonadota</taxon>
        <taxon>Alphaproteobacteria</taxon>
        <taxon>Hyphomicrobiales</taxon>
        <taxon>Nitrobacteraceae</taxon>
        <taxon>Bradyrhizobium</taxon>
    </lineage>
</organism>
<keyword evidence="5" id="KW-0503">Monooxygenase</keyword>
<dbReference type="PANTHER" id="PTHR32332:SF38">
    <property type="entry name" value="MONOOXYGENASE RV1533-RELATED"/>
    <property type="match status" value="1"/>
</dbReference>
<evidence type="ECO:0000256" key="4">
    <source>
        <dbReference type="SAM" id="MobiDB-lite"/>
    </source>
</evidence>
<dbReference type="SUPFAM" id="SSF51412">
    <property type="entry name" value="Inosine monophosphate dehydrogenase (IMPDH)"/>
    <property type="match status" value="1"/>
</dbReference>
<dbReference type="RefSeq" id="WP_188103012.1">
    <property type="nucleotide sequence ID" value="NZ_JAANIH010000030.1"/>
</dbReference>
<keyword evidence="6" id="KW-1185">Reference proteome</keyword>
<evidence type="ECO:0000256" key="1">
    <source>
        <dbReference type="ARBA" id="ARBA00022630"/>
    </source>
</evidence>
<dbReference type="GO" id="GO:0004497">
    <property type="term" value="F:monooxygenase activity"/>
    <property type="evidence" value="ECO:0007669"/>
    <property type="project" value="UniProtKB-KW"/>
</dbReference>
<feature type="region of interest" description="Disordered" evidence="4">
    <location>
        <begin position="270"/>
        <end position="300"/>
    </location>
</feature>
<dbReference type="Proteomes" id="UP000639516">
    <property type="component" value="Unassembled WGS sequence"/>
</dbReference>
<dbReference type="Gene3D" id="3.20.20.70">
    <property type="entry name" value="Aldolase class I"/>
    <property type="match status" value="1"/>
</dbReference>
<evidence type="ECO:0000256" key="3">
    <source>
        <dbReference type="ARBA" id="ARBA00023002"/>
    </source>
</evidence>
<proteinExistence type="predicted"/>
<dbReference type="Pfam" id="PF03060">
    <property type="entry name" value="NMO"/>
    <property type="match status" value="1"/>
</dbReference>
<dbReference type="PANTHER" id="PTHR32332">
    <property type="entry name" value="2-NITROPROPANE DIOXYGENASE"/>
    <property type="match status" value="1"/>
</dbReference>
<dbReference type="CDD" id="cd04730">
    <property type="entry name" value="NPD_like"/>
    <property type="match status" value="1"/>
</dbReference>
<keyword evidence="2" id="KW-0288">FMN</keyword>
<dbReference type="InterPro" id="IPR013785">
    <property type="entry name" value="Aldolase_TIM"/>
</dbReference>
<evidence type="ECO:0000256" key="2">
    <source>
        <dbReference type="ARBA" id="ARBA00022643"/>
    </source>
</evidence>
<reference evidence="5 6" key="1">
    <citation type="journal article" date="2020" name="Arch. Microbiol.">
        <title>Bradyrhizobium campsiandrae sp. nov., a nitrogen-fixing bacterial strain isolated from a native leguminous tree from the Amazon adapted to flooded conditions.</title>
        <authorList>
            <person name="Cabral Michel D."/>
            <person name="Martins da Costa E."/>
            <person name="Azarias Guimaraes A."/>
            <person name="Soares de Carvalho T."/>
            <person name="Santos de Castro Caputo P."/>
            <person name="Willems A."/>
            <person name="de Souza Moreira F.M."/>
        </authorList>
    </citation>
    <scope>NUCLEOTIDE SEQUENCE [LARGE SCALE GENOMIC DNA]</scope>
    <source>
        <strain evidence="6">INPA 384B</strain>
    </source>
</reference>
<evidence type="ECO:0000313" key="6">
    <source>
        <dbReference type="Proteomes" id="UP000639516"/>
    </source>
</evidence>